<dbReference type="PANTHER" id="PTHR43049:SF1">
    <property type="entry name" value="EARLY ENDOSOME ANTIGEN"/>
    <property type="match status" value="1"/>
</dbReference>
<dbReference type="KEGG" id="gla:GL50803_008564"/>
<dbReference type="Gene3D" id="1.10.287.1490">
    <property type="match status" value="1"/>
</dbReference>
<dbReference type="RefSeq" id="XP_001708514.1">
    <property type="nucleotide sequence ID" value="XM_001708462.1"/>
</dbReference>
<dbReference type="VEuPathDB" id="GiardiaDB:GL50803_8564"/>
<sequence>MANSGKTVSFAPQPMMDSTSRPGLSMNISVRQDVKIQGAIDNAIKVLVRKGFTEVDAHDLVSSIKKPHDEKYRALEREYFLVRDRCNFLEQQLNLGRDLAPEELIRTNTVAHIDDSYAGEPVFAPSYIGGTTLPQSITNLNAGFQRELEALREENKVLILEKDSITERLKELEQEREKHLEADAHLQILANKIENYKALLLTKENYAAEIDALTHERNDLAAALEELRRNGLQTDSHHESQDSPKVRVNEGVGTEDLEPAMSQKLSELIKLNQELYEENQILAAELDRVYSENTGKCPGGQDEENKESVPKKVPLKVRLDVSSITPESITFGMTEKPINAASTLQSTRGGRAKNHQPINLTELTIDAGTASNFRATDFFDELAAEESQVCPPRTEIQVMMNNPGDPAAVDITRTSSAVSPVSRGGVDYGDSKSISPAYRQAMADTPKKPVPLTVSPTTGKDTGPALQRDPKVELSETQMAELAQQLAMLETEKINAVREIEQIETAYKALQDTHEDLRRQYDELVRKYAIQENRINQLEETHLRMQELFNMKSPDRHISSIDVSQSSQQEKNARPIRPLVRIRESDLDVCDLTSSGHHITEGERFLEDPPSTSTQSFAELPDGDNKTGKVKTVLVLKEKCSQLESQVNFAVKKANTLMQEKRDLEEELEELDEQYKRLEATNKELIAEIDRLKTLLDKAQAEVLLFRTTNDGIRKQLKELLVNSAYSTTSASKEVARTMTNTTPLTTLLVEETRDLGEAVHNNSPGKVFAEDDVNKMVTELGVELVALRGEADKHQEAATVFANEIRSLQARIDSLYAESAAKDHTLNQKTEEIKALSGKVVELQAEIDRLNVCIAKLHTQTAELDTVNATNRELTEQIRQLTAQLDRSKINQTDNNNQQNEMKQATELPVPKRRSVSMETEKVATNDVSLLVSNNVTSVPTTLAGVDLLEKSTVSRCPDCSTNREIIDRLITQNDQAAVQISELQEQLSSMASTTDMCALLQKENRDYAASNQHLTLQLAEVEQAYKHTTELISKYENQIRHLKEEMSSMEKPLPVASTAMLHRPVVPTEERWTQPNQLVTVTQGVQVDTQPFVSTFSEKESGGEDPAASSASLTIDRFLESIAKTNRILGLEQEPVTIVDDVKNSTTTLARLIDQHTARMEKRLNEYAKLVNLQAQCSKDDQQVRISEQAFSVESAQLNPTNYPCKTGLSLDVIATLQNELRLISDHVRTNNENISSVARTTELAFNRVRKALATRTPEQSQKQDAHTENAASPELLLYADLLQALLENIVRLNSRLDTMEQDRQSLIVDLALHLGLPQSTNETALKEYIRDLATAKTTIDPGVLIENIADLKKGVLETNVQLQAWEEHVREHVRAASAPIAANALAILDHDKSASLSGVKADALALQLSNIDVKQAHEQSSHHTEGTVPNTVEHILQQSTSHDIRSAHESIQQTLKSIVDATSNCNDAKQKYLEEQIEILEVENTRFKEYNASYVKKLAEQTEEITRLQSINHQLSLKIAEHNSFQEQIQMAEHTRQGITEQIRNVRSTLIEIKTCIQSDRSDGEENATAPTKESKGIEAVEEKLIELTESACNWRLKYEKANAERKEMRARARTENALRIKVEKAHKKLERNFAQLQTQLKEGAESLAWLKAATARYIEAVQQELDRINGLHLDRD</sequence>
<accession>A8B9M0</accession>
<evidence type="ECO:0000313" key="3">
    <source>
        <dbReference type="EMBL" id="KAE8306098.1"/>
    </source>
</evidence>
<gene>
    <name evidence="3" type="ORF">GL50803_008564</name>
</gene>
<feature type="coiled-coil region" evidence="1">
    <location>
        <begin position="1602"/>
        <end position="1650"/>
    </location>
</feature>
<name>A8B9M0_GIAIC</name>
<feature type="coiled-coil region" evidence="1">
    <location>
        <begin position="640"/>
        <end position="702"/>
    </location>
</feature>
<evidence type="ECO:0000256" key="2">
    <source>
        <dbReference type="SAM" id="MobiDB-lite"/>
    </source>
</evidence>
<reference evidence="3 4" key="1">
    <citation type="journal article" date="2007" name="Science">
        <title>Genomic minimalism in the early diverging intestinal parasite Giardia lamblia.</title>
        <authorList>
            <person name="Morrison H.G."/>
            <person name="McArthur A.G."/>
            <person name="Gillin F.D."/>
            <person name="Aley S.B."/>
            <person name="Adam R.D."/>
            <person name="Olsen G.J."/>
            <person name="Best A.A."/>
            <person name="Cande W.Z."/>
            <person name="Chen F."/>
            <person name="Cipriano M.J."/>
            <person name="Davids B.J."/>
            <person name="Dawson S.C."/>
            <person name="Elmendorf H.G."/>
            <person name="Hehl A.B."/>
            <person name="Holder M.E."/>
            <person name="Huse S.M."/>
            <person name="Kim U.U."/>
            <person name="Lasek-Nesselquist E."/>
            <person name="Manning G."/>
            <person name="Nigam A."/>
            <person name="Nixon J.E."/>
            <person name="Palm D."/>
            <person name="Passamaneck N.E."/>
            <person name="Prabhu A."/>
            <person name="Reich C.I."/>
            <person name="Reiner D.S."/>
            <person name="Samuelson J."/>
            <person name="Svard S.G."/>
            <person name="Sogin M.L."/>
        </authorList>
    </citation>
    <scope>NUCLEOTIDE SEQUENCE [LARGE SCALE GENOMIC DNA]</scope>
    <source>
        <strain evidence="3 4">WB C6</strain>
    </source>
</reference>
<feature type="compositionally biased region" description="Polar residues" evidence="2">
    <location>
        <begin position="891"/>
        <end position="904"/>
    </location>
</feature>
<dbReference type="EMBL" id="AACB03000001">
    <property type="protein sequence ID" value="KAE8306098.1"/>
    <property type="molecule type" value="Genomic_DNA"/>
</dbReference>
<feature type="region of interest" description="Disordered" evidence="2">
    <location>
        <begin position="447"/>
        <end position="466"/>
    </location>
</feature>
<keyword evidence="4" id="KW-1185">Reference proteome</keyword>
<feature type="region of interest" description="Disordered" evidence="2">
    <location>
        <begin position="891"/>
        <end position="916"/>
    </location>
</feature>
<protein>
    <submittedName>
        <fullName evidence="3">Coiled-coil protein</fullName>
    </submittedName>
</protein>
<proteinExistence type="predicted"/>
<feature type="region of interest" description="Disordered" evidence="2">
    <location>
        <begin position="1"/>
        <end position="24"/>
    </location>
</feature>
<dbReference type="PANTHER" id="PTHR43049">
    <property type="entry name" value="EARLY ENDOSOME ANTIGEN"/>
    <property type="match status" value="1"/>
</dbReference>
<feature type="coiled-coil region" evidence="1">
    <location>
        <begin position="141"/>
        <end position="230"/>
    </location>
</feature>
<feature type="region of interest" description="Disordered" evidence="2">
    <location>
        <begin position="602"/>
        <end position="623"/>
    </location>
</feature>
<dbReference type="Proteomes" id="UP000001548">
    <property type="component" value="Unassembled WGS sequence"/>
</dbReference>
<organism evidence="3 4">
    <name type="scientific">Giardia intestinalis (strain ATCC 50803 / WB clone C6)</name>
    <name type="common">Giardia lamblia</name>
    <dbReference type="NCBI Taxonomy" id="184922"/>
    <lineage>
        <taxon>Eukaryota</taxon>
        <taxon>Metamonada</taxon>
        <taxon>Diplomonadida</taxon>
        <taxon>Hexamitidae</taxon>
        <taxon>Giardiinae</taxon>
        <taxon>Giardia</taxon>
    </lineage>
</organism>
<dbReference type="HOGENOM" id="CLU_241513_0_0_1"/>
<dbReference type="GeneID" id="5701427"/>
<feature type="coiled-coil region" evidence="1">
    <location>
        <begin position="1020"/>
        <end position="1054"/>
    </location>
</feature>
<dbReference type="OMA" id="EHTRQGI"/>
<keyword evidence="1" id="KW-0175">Coiled coil</keyword>
<evidence type="ECO:0000256" key="1">
    <source>
        <dbReference type="SAM" id="Coils"/>
    </source>
</evidence>
<evidence type="ECO:0000313" key="4">
    <source>
        <dbReference type="Proteomes" id="UP000001548"/>
    </source>
</evidence>
<feature type="coiled-coil region" evidence="1">
    <location>
        <begin position="265"/>
        <end position="292"/>
    </location>
</feature>
<feature type="coiled-coil region" evidence="1">
    <location>
        <begin position="472"/>
        <end position="548"/>
    </location>
</feature>
<comment type="caution">
    <text evidence="3">The sequence shown here is derived from an EMBL/GenBank/DDBJ whole genome shotgun (WGS) entry which is preliminary data.</text>
</comment>